<proteinExistence type="predicted"/>
<dbReference type="InterPro" id="IPR003737">
    <property type="entry name" value="GlcNAc_PI_deacetylase-related"/>
</dbReference>
<sequence length="451" mass="50869">MVLALLVLVALDWFAGWNSLPVLLILAWIAHEAWLADHLFYSPREDYRYAFPDSAQKIGGRLNKGRLVLEPGELSDDADTLMLEVQVRTTWLGRWLDPHVLIADGQPCDRQDFERGAWGRRYLNLSGLLPALRAGRVQLRTRFCRLAPEVCLHVFSNPDYAARRVMVIAPHADDAELAAFGLYSRSAQASIVTLTQGEIEAQNYRRLGLDKAAAARLKGRLRSWSSLAVPLWGGVPETRCVQLGYYCLQLAPMVAEPDKAFPSLESGDSDIRSVRRFNPLALPGDMDGVPSWNNLVSDLAALLKLFRPEVVVLPHPELDPHPDHIQASRALDEAIALGDWCPELRLLYANHLYDNDRWPMGPVGSGVALPPRQEPLPADGLWSPVLNASARLDKAQALAMQHDLQTPLPLKKRLRRIIQWVLAGRRWPEFGQDDFFRKAVRRHELFWVRKP</sequence>
<dbReference type="eggNOG" id="COG2120">
    <property type="taxonomic scope" value="Bacteria"/>
</dbReference>
<dbReference type="PANTHER" id="PTHR12993">
    <property type="entry name" value="N-ACETYLGLUCOSAMINYL-PHOSPHATIDYLINOSITOL DE-N-ACETYLASE-RELATED"/>
    <property type="match status" value="1"/>
</dbReference>
<reference evidence="1 2" key="1">
    <citation type="journal article" date="2008" name="Proc. Natl. Acad. Sci. U.S.A.">
        <title>Nitrogen fixation island and rhizosphere competence traits in the genome of root-associated Pseudomonas stutzeri A1501.</title>
        <authorList>
            <person name="Yan Y."/>
            <person name="Yang J."/>
            <person name="Dou Y."/>
            <person name="Chen M."/>
            <person name="Ping S."/>
            <person name="Peng J."/>
            <person name="Lu W."/>
            <person name="Zhang W."/>
            <person name="Yao Z."/>
            <person name="Li H."/>
            <person name="Liu W."/>
            <person name="He S."/>
            <person name="Geng L."/>
            <person name="Zhang X."/>
            <person name="Yang F."/>
            <person name="Yu H."/>
            <person name="Zhan Y."/>
            <person name="Li D."/>
            <person name="Lin Z."/>
            <person name="Wang Y."/>
            <person name="Elmerich C."/>
            <person name="Lin M."/>
            <person name="Jin Q."/>
        </authorList>
    </citation>
    <scope>NUCLEOTIDE SEQUENCE [LARGE SCALE GENOMIC DNA]</scope>
    <source>
        <strain evidence="1 2">A1501</strain>
    </source>
</reference>
<dbReference type="Gene3D" id="3.40.50.10320">
    <property type="entry name" value="LmbE-like"/>
    <property type="match status" value="1"/>
</dbReference>
<keyword evidence="2" id="KW-1185">Reference proteome</keyword>
<protein>
    <submittedName>
        <fullName evidence="1">Uncharacterized protein</fullName>
    </submittedName>
</protein>
<dbReference type="EMBL" id="CP000304">
    <property type="protein sequence ID" value="ABP81450.1"/>
    <property type="molecule type" value="Genomic_DNA"/>
</dbReference>
<organism evidence="1 2">
    <name type="scientific">Stutzerimonas stutzeri (strain A1501)</name>
    <name type="common">Pseudomonas stutzeri</name>
    <dbReference type="NCBI Taxonomy" id="379731"/>
    <lineage>
        <taxon>Bacteria</taxon>
        <taxon>Pseudomonadati</taxon>
        <taxon>Pseudomonadota</taxon>
        <taxon>Gammaproteobacteria</taxon>
        <taxon>Pseudomonadales</taxon>
        <taxon>Pseudomonadaceae</taxon>
        <taxon>Stutzerimonas</taxon>
    </lineage>
</organism>
<dbReference type="KEGG" id="psa:PST_3827"/>
<dbReference type="PANTHER" id="PTHR12993:SF29">
    <property type="entry name" value="BLR3841 PROTEIN"/>
    <property type="match status" value="1"/>
</dbReference>
<dbReference type="Pfam" id="PF02585">
    <property type="entry name" value="PIG-L"/>
    <property type="match status" value="1"/>
</dbReference>
<evidence type="ECO:0000313" key="1">
    <source>
        <dbReference type="EMBL" id="ABP81450.1"/>
    </source>
</evidence>
<dbReference type="Proteomes" id="UP000000233">
    <property type="component" value="Chromosome"/>
</dbReference>
<dbReference type="AlphaFoldDB" id="A4VR49"/>
<accession>A4VR49</accession>
<dbReference type="GO" id="GO:0016811">
    <property type="term" value="F:hydrolase activity, acting on carbon-nitrogen (but not peptide) bonds, in linear amides"/>
    <property type="evidence" value="ECO:0007669"/>
    <property type="project" value="TreeGrafter"/>
</dbReference>
<dbReference type="HOGENOM" id="CLU_046270_0_0_6"/>
<gene>
    <name evidence="1" type="ordered locus">PST_3827</name>
</gene>
<dbReference type="SUPFAM" id="SSF102588">
    <property type="entry name" value="LmbE-like"/>
    <property type="match status" value="1"/>
</dbReference>
<name>A4VR49_STUS1</name>
<dbReference type="InterPro" id="IPR024078">
    <property type="entry name" value="LmbE-like_dom_sf"/>
</dbReference>
<evidence type="ECO:0000313" key="2">
    <source>
        <dbReference type="Proteomes" id="UP000000233"/>
    </source>
</evidence>